<feature type="domain" description="Zn(2)-C6 fungal-type" evidence="3">
    <location>
        <begin position="40"/>
        <end position="70"/>
    </location>
</feature>
<dbReference type="InterPro" id="IPR036864">
    <property type="entry name" value="Zn2-C6_fun-type_DNA-bd_sf"/>
</dbReference>
<dbReference type="PROSITE" id="PS00463">
    <property type="entry name" value="ZN2_CY6_FUNGAL_1"/>
    <property type="match status" value="1"/>
</dbReference>
<dbReference type="CDD" id="cd12148">
    <property type="entry name" value="fungal_TF_MHR"/>
    <property type="match status" value="1"/>
</dbReference>
<sequence length="799" mass="88870">MNPNNAPGRSFRPLLPRAQPSGPSDSDTQLPPRKAHTRVACEGCRRKRIKCDGQRPICTSCTTHGTPCTYLSADPSESRSSAIKRKYGEAQDRVSVHEQLYNLLRTRSQPEVTEIVRRIRAGIDVEAILRYVRDGDLLLQLHLMPEARLRYTFPEFASWPTVFRDPEDPYLKTQLLDFKTGPWAEGSRGSQQAGHSGAMGNPHLHVYQMPYHAAQMVDPRLSSVKASRWTSVTVDDGLVAKLLSIYFQFEYSRTRLFLKDLFLDDLVKGKTNFCSALLVNCILANAAHGLTTDPHRVEFWTPRSLPYAFLAEAKRLWDIEVALPGEHKLTTIHAAMSLTLRYGADGADKIGVPFMLKALEIAQEMELFTRVETGDTKMSLARAFTAWSIYSYHGMTYYYMQKAPILSAPPATPLPDYSSITKLTGEVYVKYPLQPYLTPILLGLSFRAQIGLNLVMMEITQTAIDAGAPGTSPPTLSQALEFYHKVEHWHRTLPAELSPGRVVMPHHLQIHMEYCLVLINLFEPWMAGPEADHVVDTETNTTVRDIGTRSRARLETLIRLYYLRHSFDALDVMLIMFLLLLGSITARVLVAPPAEDETEVSPSPDPTSTSSSTTASPLTTPDTTHPPPHVRDASTFLLCAKGLHDQGQNQYLGSLMFNMLSGLVDTSASHSQSRSHPDPHTPSQTEPNNPQPTRGNVTTQKQPKKKETSLQNLATDLARIRAEFRGTEVKPEYVHMEWPVYRWIDPAGRSLERVLEGVQELEIGDVRHGGGTRTGGGEWGGGAGNEYGGEGVGSGLPDV</sequence>
<keyword evidence="1" id="KW-0539">Nucleus</keyword>
<proteinExistence type="predicted"/>
<dbReference type="PANTHER" id="PTHR47256">
    <property type="entry name" value="ZN(II)2CYS6 TRANSCRIPTION FACTOR (EUROFUNG)-RELATED"/>
    <property type="match status" value="1"/>
</dbReference>
<dbReference type="RefSeq" id="XP_062635088.1">
    <property type="nucleotide sequence ID" value="XM_062781484.1"/>
</dbReference>
<feature type="region of interest" description="Disordered" evidence="2">
    <location>
        <begin position="766"/>
        <end position="799"/>
    </location>
</feature>
<dbReference type="CDD" id="cd00067">
    <property type="entry name" value="GAL4"/>
    <property type="match status" value="1"/>
</dbReference>
<dbReference type="EMBL" id="MU853607">
    <property type="protein sequence ID" value="KAK4141717.1"/>
    <property type="molecule type" value="Genomic_DNA"/>
</dbReference>
<dbReference type="GeneID" id="87818097"/>
<dbReference type="Pfam" id="PF00172">
    <property type="entry name" value="Zn_clus"/>
    <property type="match status" value="1"/>
</dbReference>
<gene>
    <name evidence="4" type="ORF">C8A04DRAFT_30706</name>
</gene>
<dbReference type="InterPro" id="IPR001138">
    <property type="entry name" value="Zn2Cys6_DnaBD"/>
</dbReference>
<comment type="caution">
    <text evidence="4">The sequence shown here is derived from an EMBL/GenBank/DDBJ whole genome shotgun (WGS) entry which is preliminary data.</text>
</comment>
<dbReference type="InterPro" id="IPR053187">
    <property type="entry name" value="Notoamide_regulator"/>
</dbReference>
<dbReference type="PANTHER" id="PTHR47256:SF1">
    <property type="entry name" value="ZN(II)2CYS6 TRANSCRIPTION FACTOR (EUROFUNG)"/>
    <property type="match status" value="1"/>
</dbReference>
<name>A0AAN6UYV7_9PEZI</name>
<dbReference type="AlphaFoldDB" id="A0AAN6UYV7"/>
<protein>
    <submittedName>
        <fullName evidence="4">Nitrogen assimilation transcription factor nirA</fullName>
    </submittedName>
</protein>
<feature type="compositionally biased region" description="Low complexity" evidence="2">
    <location>
        <begin position="606"/>
        <end position="623"/>
    </location>
</feature>
<dbReference type="Proteomes" id="UP001302676">
    <property type="component" value="Unassembled WGS sequence"/>
</dbReference>
<feature type="compositionally biased region" description="Polar residues" evidence="2">
    <location>
        <begin position="681"/>
        <end position="701"/>
    </location>
</feature>
<evidence type="ECO:0000256" key="2">
    <source>
        <dbReference type="SAM" id="MobiDB-lite"/>
    </source>
</evidence>
<feature type="region of interest" description="Disordered" evidence="2">
    <location>
        <begin position="1"/>
        <end position="36"/>
    </location>
</feature>
<reference evidence="4" key="1">
    <citation type="journal article" date="2023" name="Mol. Phylogenet. Evol.">
        <title>Genome-scale phylogeny and comparative genomics of the fungal order Sordariales.</title>
        <authorList>
            <person name="Hensen N."/>
            <person name="Bonometti L."/>
            <person name="Westerberg I."/>
            <person name="Brannstrom I.O."/>
            <person name="Guillou S."/>
            <person name="Cros-Aarteil S."/>
            <person name="Calhoun S."/>
            <person name="Haridas S."/>
            <person name="Kuo A."/>
            <person name="Mondo S."/>
            <person name="Pangilinan J."/>
            <person name="Riley R."/>
            <person name="LaButti K."/>
            <person name="Andreopoulos B."/>
            <person name="Lipzen A."/>
            <person name="Chen C."/>
            <person name="Yan M."/>
            <person name="Daum C."/>
            <person name="Ng V."/>
            <person name="Clum A."/>
            <person name="Steindorff A."/>
            <person name="Ohm R.A."/>
            <person name="Martin F."/>
            <person name="Silar P."/>
            <person name="Natvig D.O."/>
            <person name="Lalanne C."/>
            <person name="Gautier V."/>
            <person name="Ament-Velasquez S.L."/>
            <person name="Kruys A."/>
            <person name="Hutchinson M.I."/>
            <person name="Powell A.J."/>
            <person name="Barry K."/>
            <person name="Miller A.N."/>
            <person name="Grigoriev I.V."/>
            <person name="Debuchy R."/>
            <person name="Gladieux P."/>
            <person name="Hiltunen Thoren M."/>
            <person name="Johannesson H."/>
        </authorList>
    </citation>
    <scope>NUCLEOTIDE SEQUENCE</scope>
    <source>
        <strain evidence="4">CBS 141.50</strain>
    </source>
</reference>
<dbReference type="GO" id="GO:0000981">
    <property type="term" value="F:DNA-binding transcription factor activity, RNA polymerase II-specific"/>
    <property type="evidence" value="ECO:0007669"/>
    <property type="project" value="InterPro"/>
</dbReference>
<organism evidence="4 5">
    <name type="scientific">Dichotomopilus funicola</name>
    <dbReference type="NCBI Taxonomy" id="1934379"/>
    <lineage>
        <taxon>Eukaryota</taxon>
        <taxon>Fungi</taxon>
        <taxon>Dikarya</taxon>
        <taxon>Ascomycota</taxon>
        <taxon>Pezizomycotina</taxon>
        <taxon>Sordariomycetes</taxon>
        <taxon>Sordariomycetidae</taxon>
        <taxon>Sordariales</taxon>
        <taxon>Chaetomiaceae</taxon>
        <taxon>Dichotomopilus</taxon>
    </lineage>
</organism>
<dbReference type="SMART" id="SM00066">
    <property type="entry name" value="GAL4"/>
    <property type="match status" value="1"/>
</dbReference>
<reference evidence="4" key="2">
    <citation type="submission" date="2023-05" db="EMBL/GenBank/DDBJ databases">
        <authorList>
            <consortium name="Lawrence Berkeley National Laboratory"/>
            <person name="Steindorff A."/>
            <person name="Hensen N."/>
            <person name="Bonometti L."/>
            <person name="Westerberg I."/>
            <person name="Brannstrom I.O."/>
            <person name="Guillou S."/>
            <person name="Cros-Aarteil S."/>
            <person name="Calhoun S."/>
            <person name="Haridas S."/>
            <person name="Kuo A."/>
            <person name="Mondo S."/>
            <person name="Pangilinan J."/>
            <person name="Riley R."/>
            <person name="Labutti K."/>
            <person name="Andreopoulos B."/>
            <person name="Lipzen A."/>
            <person name="Chen C."/>
            <person name="Yanf M."/>
            <person name="Daum C."/>
            <person name="Ng V."/>
            <person name="Clum A."/>
            <person name="Ohm R."/>
            <person name="Martin F."/>
            <person name="Silar P."/>
            <person name="Natvig D."/>
            <person name="Lalanne C."/>
            <person name="Gautier V."/>
            <person name="Ament-Velasquez S.L."/>
            <person name="Kruys A."/>
            <person name="Hutchinson M.I."/>
            <person name="Powell A.J."/>
            <person name="Barry K."/>
            <person name="Miller A.N."/>
            <person name="Grigoriev I.V."/>
            <person name="Debuchy R."/>
            <person name="Gladieux P."/>
            <person name="Thoren M.H."/>
            <person name="Johannesson H."/>
        </authorList>
    </citation>
    <scope>NUCLEOTIDE SEQUENCE</scope>
    <source>
        <strain evidence="4">CBS 141.50</strain>
    </source>
</reference>
<evidence type="ECO:0000313" key="5">
    <source>
        <dbReference type="Proteomes" id="UP001302676"/>
    </source>
</evidence>
<feature type="region of interest" description="Disordered" evidence="2">
    <location>
        <begin position="595"/>
        <end position="630"/>
    </location>
</feature>
<accession>A0AAN6UYV7</accession>
<dbReference type="Gene3D" id="4.10.240.10">
    <property type="entry name" value="Zn(2)-C6 fungal-type DNA-binding domain"/>
    <property type="match status" value="1"/>
</dbReference>
<dbReference type="SUPFAM" id="SSF57701">
    <property type="entry name" value="Zn2/Cys6 DNA-binding domain"/>
    <property type="match status" value="1"/>
</dbReference>
<feature type="region of interest" description="Disordered" evidence="2">
    <location>
        <begin position="666"/>
        <end position="711"/>
    </location>
</feature>
<dbReference type="PROSITE" id="PS50048">
    <property type="entry name" value="ZN2_CY6_FUNGAL_2"/>
    <property type="match status" value="1"/>
</dbReference>
<evidence type="ECO:0000256" key="1">
    <source>
        <dbReference type="ARBA" id="ARBA00023242"/>
    </source>
</evidence>
<evidence type="ECO:0000313" key="4">
    <source>
        <dbReference type="EMBL" id="KAK4141717.1"/>
    </source>
</evidence>
<feature type="compositionally biased region" description="Gly residues" evidence="2">
    <location>
        <begin position="769"/>
        <end position="799"/>
    </location>
</feature>
<dbReference type="GO" id="GO:0008270">
    <property type="term" value="F:zinc ion binding"/>
    <property type="evidence" value="ECO:0007669"/>
    <property type="project" value="InterPro"/>
</dbReference>
<keyword evidence="5" id="KW-1185">Reference proteome</keyword>
<evidence type="ECO:0000259" key="3">
    <source>
        <dbReference type="PROSITE" id="PS50048"/>
    </source>
</evidence>